<comment type="caution">
    <text evidence="2">The sequence shown here is derived from an EMBL/GenBank/DDBJ whole genome shotgun (WGS) entry which is preliminary data.</text>
</comment>
<evidence type="ECO:0000313" key="2">
    <source>
        <dbReference type="EMBL" id="NVD43936.1"/>
    </source>
</evidence>
<dbReference type="Proteomes" id="UP000561438">
    <property type="component" value="Unassembled WGS sequence"/>
</dbReference>
<reference evidence="2 3" key="1">
    <citation type="submission" date="2020-06" db="EMBL/GenBank/DDBJ databases">
        <title>Altererythrobacter sp. HHU K3-1.</title>
        <authorList>
            <person name="Zhang D."/>
            <person name="Xue H."/>
        </authorList>
    </citation>
    <scope>NUCLEOTIDE SEQUENCE [LARGE SCALE GENOMIC DNA]</scope>
    <source>
        <strain evidence="2 3">HHU K3-1</strain>
    </source>
</reference>
<protein>
    <submittedName>
        <fullName evidence="2">Uncharacterized protein</fullName>
    </submittedName>
</protein>
<name>A0A850GZM7_9SPHN</name>
<evidence type="ECO:0000313" key="3">
    <source>
        <dbReference type="Proteomes" id="UP000561438"/>
    </source>
</evidence>
<dbReference type="EMBL" id="JABWGV010000001">
    <property type="protein sequence ID" value="NVD43936.1"/>
    <property type="molecule type" value="Genomic_DNA"/>
</dbReference>
<dbReference type="RefSeq" id="WP_176266230.1">
    <property type="nucleotide sequence ID" value="NZ_JABWGV010000001.1"/>
</dbReference>
<feature type="region of interest" description="Disordered" evidence="1">
    <location>
        <begin position="77"/>
        <end position="96"/>
    </location>
</feature>
<sequence>MTDHPSTFGDRETHSEGIEWHDRAALHAKDDGDGIFDGAKALRRGTFAEMVRHVAALSPEDRKKYVIEKAGDRHYSAEEAAALAEDPSFPKGDGRQ</sequence>
<feature type="region of interest" description="Disordered" evidence="1">
    <location>
        <begin position="1"/>
        <end position="20"/>
    </location>
</feature>
<organism evidence="2 3">
    <name type="scientific">Qipengyuania atrilutea</name>
    <dbReference type="NCBI Taxonomy" id="2744473"/>
    <lineage>
        <taxon>Bacteria</taxon>
        <taxon>Pseudomonadati</taxon>
        <taxon>Pseudomonadota</taxon>
        <taxon>Alphaproteobacteria</taxon>
        <taxon>Sphingomonadales</taxon>
        <taxon>Erythrobacteraceae</taxon>
        <taxon>Qipengyuania</taxon>
    </lineage>
</organism>
<keyword evidence="3" id="KW-1185">Reference proteome</keyword>
<accession>A0A850GZM7</accession>
<evidence type="ECO:0000256" key="1">
    <source>
        <dbReference type="SAM" id="MobiDB-lite"/>
    </source>
</evidence>
<proteinExistence type="predicted"/>
<dbReference type="AlphaFoldDB" id="A0A850GZM7"/>
<gene>
    <name evidence="2" type="ORF">HUV48_02750</name>
</gene>